<organism evidence="2 3">
    <name type="scientific">Oryza meyeriana var. granulata</name>
    <dbReference type="NCBI Taxonomy" id="110450"/>
    <lineage>
        <taxon>Eukaryota</taxon>
        <taxon>Viridiplantae</taxon>
        <taxon>Streptophyta</taxon>
        <taxon>Embryophyta</taxon>
        <taxon>Tracheophyta</taxon>
        <taxon>Spermatophyta</taxon>
        <taxon>Magnoliopsida</taxon>
        <taxon>Liliopsida</taxon>
        <taxon>Poales</taxon>
        <taxon>Poaceae</taxon>
        <taxon>BOP clade</taxon>
        <taxon>Oryzoideae</taxon>
        <taxon>Oryzeae</taxon>
        <taxon>Oryzinae</taxon>
        <taxon>Oryza</taxon>
        <taxon>Oryza meyeriana</taxon>
    </lineage>
</organism>
<evidence type="ECO:0000313" key="2">
    <source>
        <dbReference type="EMBL" id="KAF0930088.1"/>
    </source>
</evidence>
<sequence length="77" mass="8335">MVWVKGTSPGHPNPSSVWAVTDKMSYLTTSEVGILLPSRDEGVFLPLCHLRVHQLSILGFGVSCSIVFLVSHLGLDT</sequence>
<feature type="transmembrane region" description="Helical" evidence="1">
    <location>
        <begin position="55"/>
        <end position="75"/>
    </location>
</feature>
<dbReference type="AlphaFoldDB" id="A0A6G1EZJ3"/>
<accession>A0A6G1EZJ3</accession>
<keyword evidence="1" id="KW-0812">Transmembrane</keyword>
<evidence type="ECO:0000313" key="3">
    <source>
        <dbReference type="Proteomes" id="UP000479710"/>
    </source>
</evidence>
<evidence type="ECO:0000256" key="1">
    <source>
        <dbReference type="SAM" id="Phobius"/>
    </source>
</evidence>
<gene>
    <name evidence="2" type="ORF">E2562_027919</name>
</gene>
<name>A0A6G1EZJ3_9ORYZ</name>
<keyword evidence="1" id="KW-0472">Membrane</keyword>
<dbReference type="EMBL" id="SPHZ02000002">
    <property type="protein sequence ID" value="KAF0930088.1"/>
    <property type="molecule type" value="Genomic_DNA"/>
</dbReference>
<dbReference type="Proteomes" id="UP000479710">
    <property type="component" value="Unassembled WGS sequence"/>
</dbReference>
<comment type="caution">
    <text evidence="2">The sequence shown here is derived from an EMBL/GenBank/DDBJ whole genome shotgun (WGS) entry which is preliminary data.</text>
</comment>
<proteinExistence type="predicted"/>
<protein>
    <submittedName>
        <fullName evidence="2">Uncharacterized protein</fullName>
    </submittedName>
</protein>
<reference evidence="2 3" key="1">
    <citation type="submission" date="2019-11" db="EMBL/GenBank/DDBJ databases">
        <title>Whole genome sequence of Oryza granulata.</title>
        <authorList>
            <person name="Li W."/>
        </authorList>
    </citation>
    <scope>NUCLEOTIDE SEQUENCE [LARGE SCALE GENOMIC DNA]</scope>
    <source>
        <strain evidence="3">cv. Menghai</strain>
        <tissue evidence="2">Leaf</tissue>
    </source>
</reference>
<keyword evidence="1" id="KW-1133">Transmembrane helix</keyword>
<keyword evidence="3" id="KW-1185">Reference proteome</keyword>